<evidence type="ECO:0000313" key="2">
    <source>
        <dbReference type="EMBL" id="MQL96456.1"/>
    </source>
</evidence>
<dbReference type="AlphaFoldDB" id="A0A843VN53"/>
<feature type="compositionally biased region" description="Basic and acidic residues" evidence="1">
    <location>
        <begin position="54"/>
        <end position="75"/>
    </location>
</feature>
<dbReference type="EMBL" id="NMUH01001920">
    <property type="protein sequence ID" value="MQL96456.1"/>
    <property type="molecule type" value="Genomic_DNA"/>
</dbReference>
<feature type="region of interest" description="Disordered" evidence="1">
    <location>
        <begin position="54"/>
        <end position="84"/>
    </location>
</feature>
<organism evidence="2 3">
    <name type="scientific">Colocasia esculenta</name>
    <name type="common">Wild taro</name>
    <name type="synonym">Arum esculentum</name>
    <dbReference type="NCBI Taxonomy" id="4460"/>
    <lineage>
        <taxon>Eukaryota</taxon>
        <taxon>Viridiplantae</taxon>
        <taxon>Streptophyta</taxon>
        <taxon>Embryophyta</taxon>
        <taxon>Tracheophyta</taxon>
        <taxon>Spermatophyta</taxon>
        <taxon>Magnoliopsida</taxon>
        <taxon>Liliopsida</taxon>
        <taxon>Araceae</taxon>
        <taxon>Aroideae</taxon>
        <taxon>Colocasieae</taxon>
        <taxon>Colocasia</taxon>
    </lineage>
</organism>
<reference evidence="2" key="1">
    <citation type="submission" date="2017-07" db="EMBL/GenBank/DDBJ databases">
        <title>Taro Niue Genome Assembly and Annotation.</title>
        <authorList>
            <person name="Atibalentja N."/>
            <person name="Keating K."/>
            <person name="Fields C.J."/>
        </authorList>
    </citation>
    <scope>NUCLEOTIDE SEQUENCE</scope>
    <source>
        <strain evidence="2">Niue_2</strain>
        <tissue evidence="2">Leaf</tissue>
    </source>
</reference>
<comment type="caution">
    <text evidence="2">The sequence shown here is derived from an EMBL/GenBank/DDBJ whole genome shotgun (WGS) entry which is preliminary data.</text>
</comment>
<dbReference type="PANTHER" id="PTHR33878">
    <property type="entry name" value="OS08G0559000 PROTEIN"/>
    <property type="match status" value="1"/>
</dbReference>
<gene>
    <name evidence="2" type="ORF">Taro_029145</name>
</gene>
<dbReference type="Proteomes" id="UP000652761">
    <property type="component" value="Unassembled WGS sequence"/>
</dbReference>
<dbReference type="InterPro" id="IPR045284">
    <property type="entry name" value="At2g27730-like"/>
</dbReference>
<dbReference type="Gene3D" id="1.20.5.500">
    <property type="entry name" value="Single helix bin"/>
    <property type="match status" value="1"/>
</dbReference>
<evidence type="ECO:0000313" key="3">
    <source>
        <dbReference type="Proteomes" id="UP000652761"/>
    </source>
</evidence>
<dbReference type="PANTHER" id="PTHR33878:SF1">
    <property type="entry name" value="OS08G0559000 PROTEIN"/>
    <property type="match status" value="1"/>
</dbReference>
<keyword evidence="3" id="KW-1185">Reference proteome</keyword>
<evidence type="ECO:0000256" key="1">
    <source>
        <dbReference type="SAM" id="MobiDB-lite"/>
    </source>
</evidence>
<sequence length="84" mass="9474">MAMRSAIARVFRCSSSSSPAPAPAVRRWLSDGRGKVLNEEEKAKENVYIQKMEREKMERLKKKAEKEKEEAEKSAGKSSSAETK</sequence>
<name>A0A843VN53_COLES</name>
<proteinExistence type="predicted"/>
<accession>A0A843VN53</accession>
<protein>
    <submittedName>
        <fullName evidence="2">Uncharacterized protein</fullName>
    </submittedName>
</protein>